<keyword evidence="1" id="KW-1133">Transmembrane helix</keyword>
<evidence type="ECO:0000313" key="4">
    <source>
        <dbReference type="Proteomes" id="UP000265862"/>
    </source>
</evidence>
<accession>A0A396ST57</accession>
<evidence type="ECO:0000313" key="3">
    <source>
        <dbReference type="EMBL" id="RHW55092.1"/>
    </source>
</evidence>
<evidence type="ECO:0000313" key="2">
    <source>
        <dbReference type="EMBL" id="RHW49253.1"/>
    </source>
</evidence>
<keyword evidence="1" id="KW-0812">Transmembrane</keyword>
<sequence length="121" mass="13877">MFDNDEKGIIFLEFLFLLISVIYTYNLNGLNQILKRKNIMEIMWANNGSAWFFLVGAAILCFFGIVLIYICYNNYSFGIFFSILVINLVILCLIVYLIQNPILRGLILVIIFGTAVTKDSD</sequence>
<feature type="transmembrane region" description="Helical" evidence="1">
    <location>
        <begin position="48"/>
        <end position="70"/>
    </location>
</feature>
<evidence type="ECO:0000313" key="5">
    <source>
        <dbReference type="Proteomes" id="UP000283380"/>
    </source>
</evidence>
<feature type="transmembrane region" description="Helical" evidence="1">
    <location>
        <begin position="6"/>
        <end position="27"/>
    </location>
</feature>
<name>A0A396ST57_9LACO</name>
<evidence type="ECO:0000256" key="1">
    <source>
        <dbReference type="SAM" id="Phobius"/>
    </source>
</evidence>
<dbReference type="EMBL" id="QOCU01000009">
    <property type="protein sequence ID" value="RHW49253.1"/>
    <property type="molecule type" value="Genomic_DNA"/>
</dbReference>
<protein>
    <submittedName>
        <fullName evidence="3">Uncharacterized protein</fullName>
    </submittedName>
</protein>
<proteinExistence type="predicted"/>
<comment type="caution">
    <text evidence="3">The sequence shown here is derived from an EMBL/GenBank/DDBJ whole genome shotgun (WGS) entry which is preliminary data.</text>
</comment>
<dbReference type="Proteomes" id="UP000283380">
    <property type="component" value="Unassembled WGS sequence"/>
</dbReference>
<dbReference type="Proteomes" id="UP000265862">
    <property type="component" value="Unassembled WGS sequence"/>
</dbReference>
<keyword evidence="5" id="KW-1185">Reference proteome</keyword>
<dbReference type="EMBL" id="QOCV01000003">
    <property type="protein sequence ID" value="RHW55092.1"/>
    <property type="molecule type" value="Genomic_DNA"/>
</dbReference>
<feature type="transmembrane region" description="Helical" evidence="1">
    <location>
        <begin position="76"/>
        <end position="98"/>
    </location>
</feature>
<reference evidence="4 5" key="1">
    <citation type="submission" date="2018-07" db="EMBL/GenBank/DDBJ databases">
        <title>Genome sequences of six Lactobacillus spp. isolated from bumble bee guts.</title>
        <authorList>
            <person name="Motta E.V.S."/>
            <person name="Moran N.A."/>
        </authorList>
    </citation>
    <scope>NUCLEOTIDE SEQUENCE [LARGE SCALE GENOMIC DNA]</scope>
    <source>
        <strain evidence="2 5">BI-4G</strain>
        <strain evidence="3 4">OCC3</strain>
    </source>
</reference>
<dbReference type="AlphaFoldDB" id="A0A396ST57"/>
<keyword evidence="1" id="KW-0472">Membrane</keyword>
<gene>
    <name evidence="2" type="ORF">DS834_07930</name>
    <name evidence="3" type="ORF">DS835_01580</name>
</gene>
<dbReference type="RefSeq" id="WP_118897623.1">
    <property type="nucleotide sequence ID" value="NZ_QOCU01000009.1"/>
</dbReference>
<organism evidence="3 4">
    <name type="scientific">Lactobacillus bombicola</name>
    <dbReference type="NCBI Taxonomy" id="1505723"/>
    <lineage>
        <taxon>Bacteria</taxon>
        <taxon>Bacillati</taxon>
        <taxon>Bacillota</taxon>
        <taxon>Bacilli</taxon>
        <taxon>Lactobacillales</taxon>
        <taxon>Lactobacillaceae</taxon>
        <taxon>Lactobacillus</taxon>
    </lineage>
</organism>